<feature type="non-terminal residue" evidence="1">
    <location>
        <position position="82"/>
    </location>
</feature>
<evidence type="ECO:0000313" key="1">
    <source>
        <dbReference type="EMBL" id="JAA82906.1"/>
    </source>
</evidence>
<protein>
    <submittedName>
        <fullName evidence="1">Uncharacterized protein</fullName>
    </submittedName>
</protein>
<sequence>MLNKCRLVYINSSETIPNSPPKKTDQSYSQLHTLFTMLVTRYESHIYLYRLVIHLSDTINTFFRYNVKLLTHSMCTQTNKQN</sequence>
<accession>S4NW00</accession>
<dbReference type="EMBL" id="GAIX01009654">
    <property type="protein sequence ID" value="JAA82906.1"/>
    <property type="molecule type" value="Transcribed_RNA"/>
</dbReference>
<reference evidence="1" key="2">
    <citation type="submission" date="2013-05" db="EMBL/GenBank/DDBJ databases">
        <authorList>
            <person name="Carter J.-M."/>
            <person name="Baker S.C."/>
            <person name="Pink R."/>
            <person name="Carter D.R.F."/>
            <person name="Collins A."/>
            <person name="Tomlin J."/>
            <person name="Gibbs M."/>
            <person name="Breuker C.J."/>
        </authorList>
    </citation>
    <scope>NUCLEOTIDE SEQUENCE</scope>
    <source>
        <tissue evidence="1">Ovary</tissue>
    </source>
</reference>
<dbReference type="AlphaFoldDB" id="S4NW00"/>
<organism evidence="1">
    <name type="scientific">Pararge aegeria</name>
    <name type="common">speckled wood butterfly</name>
    <dbReference type="NCBI Taxonomy" id="116150"/>
    <lineage>
        <taxon>Eukaryota</taxon>
        <taxon>Metazoa</taxon>
        <taxon>Ecdysozoa</taxon>
        <taxon>Arthropoda</taxon>
        <taxon>Hexapoda</taxon>
        <taxon>Insecta</taxon>
        <taxon>Pterygota</taxon>
        <taxon>Neoptera</taxon>
        <taxon>Endopterygota</taxon>
        <taxon>Lepidoptera</taxon>
        <taxon>Glossata</taxon>
        <taxon>Ditrysia</taxon>
        <taxon>Papilionoidea</taxon>
        <taxon>Nymphalidae</taxon>
        <taxon>Satyrinae</taxon>
        <taxon>Satyrini</taxon>
        <taxon>Parargina</taxon>
        <taxon>Pararge</taxon>
    </lineage>
</organism>
<proteinExistence type="predicted"/>
<reference evidence="1" key="1">
    <citation type="journal article" date="2013" name="BMC Genomics">
        <title>Unscrambling butterfly oogenesis.</title>
        <authorList>
            <person name="Carter J.M."/>
            <person name="Baker S.C."/>
            <person name="Pink R."/>
            <person name="Carter D.R."/>
            <person name="Collins A."/>
            <person name="Tomlin J."/>
            <person name="Gibbs M."/>
            <person name="Breuker C.J."/>
        </authorList>
    </citation>
    <scope>NUCLEOTIDE SEQUENCE</scope>
    <source>
        <tissue evidence="1">Ovary</tissue>
    </source>
</reference>
<name>S4NW00_9NEOP</name>